<reference evidence="1" key="1">
    <citation type="submission" date="2021-06" db="EMBL/GenBank/DDBJ databases">
        <authorList>
            <person name="Kallberg Y."/>
            <person name="Tangrot J."/>
            <person name="Rosling A."/>
        </authorList>
    </citation>
    <scope>NUCLEOTIDE SEQUENCE</scope>
    <source>
        <strain evidence="1">MA461A</strain>
    </source>
</reference>
<proteinExistence type="predicted"/>
<organism evidence="1 2">
    <name type="scientific">Racocetra persica</name>
    <dbReference type="NCBI Taxonomy" id="160502"/>
    <lineage>
        <taxon>Eukaryota</taxon>
        <taxon>Fungi</taxon>
        <taxon>Fungi incertae sedis</taxon>
        <taxon>Mucoromycota</taxon>
        <taxon>Glomeromycotina</taxon>
        <taxon>Glomeromycetes</taxon>
        <taxon>Diversisporales</taxon>
        <taxon>Gigasporaceae</taxon>
        <taxon>Racocetra</taxon>
    </lineage>
</organism>
<keyword evidence="2" id="KW-1185">Reference proteome</keyword>
<name>A0ACA9RHB7_9GLOM</name>
<feature type="non-terminal residue" evidence="1">
    <location>
        <position position="1"/>
    </location>
</feature>
<protein>
    <submittedName>
        <fullName evidence="1">11996_t:CDS:1</fullName>
    </submittedName>
</protein>
<dbReference type="Proteomes" id="UP000789920">
    <property type="component" value="Unassembled WGS sequence"/>
</dbReference>
<gene>
    <name evidence="1" type="ORF">RPERSI_LOCUS19289</name>
</gene>
<dbReference type="EMBL" id="CAJVQC010052603">
    <property type="protein sequence ID" value="CAG8791781.1"/>
    <property type="molecule type" value="Genomic_DNA"/>
</dbReference>
<feature type="non-terminal residue" evidence="1">
    <location>
        <position position="87"/>
    </location>
</feature>
<evidence type="ECO:0000313" key="2">
    <source>
        <dbReference type="Proteomes" id="UP000789920"/>
    </source>
</evidence>
<evidence type="ECO:0000313" key="1">
    <source>
        <dbReference type="EMBL" id="CAG8791781.1"/>
    </source>
</evidence>
<sequence>IEAYNSVHDKPNKSLSAFTIRDAIYLAADAWQNVTSNTINKQLDKLNNLIAELPIDNLFNTNEFVHLDDILLIEEMLDDMTLIEQIH</sequence>
<comment type="caution">
    <text evidence="1">The sequence shown here is derived from an EMBL/GenBank/DDBJ whole genome shotgun (WGS) entry which is preliminary data.</text>
</comment>
<accession>A0ACA9RHB7</accession>